<dbReference type="HOGENOM" id="CLU_081023_1_0_1"/>
<comment type="caution">
    <text evidence="5">The sequence shown here is derived from an EMBL/GenBank/DDBJ whole genome shotgun (WGS) entry which is preliminary data.</text>
</comment>
<dbReference type="GO" id="GO:0034274">
    <property type="term" value="C:Atg12-Atg5-Atg16 complex"/>
    <property type="evidence" value="ECO:0007669"/>
    <property type="project" value="TreeGrafter"/>
</dbReference>
<dbReference type="GO" id="GO:0043495">
    <property type="term" value="F:protein-membrane adaptor activity"/>
    <property type="evidence" value="ECO:0007669"/>
    <property type="project" value="TreeGrafter"/>
</dbReference>
<evidence type="ECO:0000313" key="5">
    <source>
        <dbReference type="EMBL" id="KDN48461.1"/>
    </source>
</evidence>
<evidence type="ECO:0000256" key="1">
    <source>
        <dbReference type="ARBA" id="ARBA00005331"/>
    </source>
</evidence>
<evidence type="ECO:0000256" key="3">
    <source>
        <dbReference type="SAM" id="MobiDB-lite"/>
    </source>
</evidence>
<feature type="domain" description="Autophagy-related protein 16" evidence="4">
    <location>
        <begin position="42"/>
        <end position="243"/>
    </location>
</feature>
<dbReference type="GO" id="GO:0034045">
    <property type="term" value="C:phagophore assembly site membrane"/>
    <property type="evidence" value="ECO:0007669"/>
    <property type="project" value="TreeGrafter"/>
</dbReference>
<feature type="compositionally biased region" description="Polar residues" evidence="3">
    <location>
        <begin position="271"/>
        <end position="280"/>
    </location>
</feature>
<dbReference type="OMA" id="VQACSQM"/>
<dbReference type="GeneID" id="25264194"/>
<evidence type="ECO:0000313" key="6">
    <source>
        <dbReference type="Proteomes" id="UP000027361"/>
    </source>
</evidence>
<feature type="coiled-coil region" evidence="2">
    <location>
        <begin position="168"/>
        <end position="230"/>
    </location>
</feature>
<dbReference type="CDD" id="cd22887">
    <property type="entry name" value="Atg16_CCD"/>
    <property type="match status" value="1"/>
</dbReference>
<dbReference type="PANTHER" id="PTHR19878:SF8">
    <property type="entry name" value="AUTOPHAGY-RELATED 16, ISOFORM F"/>
    <property type="match status" value="1"/>
</dbReference>
<keyword evidence="6" id="KW-1185">Reference proteome</keyword>
<evidence type="ECO:0000259" key="4">
    <source>
        <dbReference type="Pfam" id="PF08614"/>
    </source>
</evidence>
<dbReference type="RefSeq" id="XP_013244117.1">
    <property type="nucleotide sequence ID" value="XM_013388663.1"/>
</dbReference>
<dbReference type="Gene3D" id="1.20.5.170">
    <property type="match status" value="1"/>
</dbReference>
<organism evidence="5 6">
    <name type="scientific">Tilletiaria anomala (strain ATCC 24038 / CBS 436.72 / UBC 951)</name>
    <dbReference type="NCBI Taxonomy" id="1037660"/>
    <lineage>
        <taxon>Eukaryota</taxon>
        <taxon>Fungi</taxon>
        <taxon>Dikarya</taxon>
        <taxon>Basidiomycota</taxon>
        <taxon>Ustilaginomycotina</taxon>
        <taxon>Exobasidiomycetes</taxon>
        <taxon>Georgefischeriales</taxon>
        <taxon>Tilletiariaceae</taxon>
        <taxon>Tilletiaria</taxon>
    </lineage>
</organism>
<dbReference type="STRING" id="1037660.A0A066W418"/>
<reference evidence="5 6" key="1">
    <citation type="submission" date="2014-05" db="EMBL/GenBank/DDBJ databases">
        <title>Draft genome sequence of a rare smut relative, Tilletiaria anomala UBC 951.</title>
        <authorList>
            <consortium name="DOE Joint Genome Institute"/>
            <person name="Toome M."/>
            <person name="Kuo A."/>
            <person name="Henrissat B."/>
            <person name="Lipzen A."/>
            <person name="Tritt A."/>
            <person name="Yoshinaga Y."/>
            <person name="Zane M."/>
            <person name="Barry K."/>
            <person name="Grigoriev I.V."/>
            <person name="Spatafora J.W."/>
            <person name="Aimea M.C."/>
        </authorList>
    </citation>
    <scope>NUCLEOTIDE SEQUENCE [LARGE SCALE GENOMIC DNA]</scope>
    <source>
        <strain evidence="5 6">UBC 951</strain>
    </source>
</reference>
<sequence>MSGSTATASVTYASAYSTSGASSPFNNGGAITLNTWQDAICKRWEERDRHERAFDDMIQQYQKLARHAAMLKERNTSLLQAASAPTPAAVASSASAAGTASAPAATTGVGPNAVQEAYVRSLEAQLSSMRDELAELYKTQSQNAQRLLVLNETLRERQDVGKASDDELRALRGEQERLQRAAQDAREALGEKDRTIQILQDELNTLSLELSQIELRNDELKRDNASLLQRWLDRMNAEADKMNDANTYLEQVKATRTKDSSTDSSTSQSKPATLSASAAS</sequence>
<dbReference type="Pfam" id="PF08614">
    <property type="entry name" value="ATG16"/>
    <property type="match status" value="1"/>
</dbReference>
<gene>
    <name evidence="5" type="ORF">K437DRAFT_255571</name>
</gene>
<dbReference type="GO" id="GO:0000045">
    <property type="term" value="P:autophagosome assembly"/>
    <property type="evidence" value="ECO:0007669"/>
    <property type="project" value="InterPro"/>
</dbReference>
<dbReference type="PANTHER" id="PTHR19878">
    <property type="entry name" value="AUTOPHAGY PROTEIN 16-LIKE"/>
    <property type="match status" value="1"/>
</dbReference>
<dbReference type="InterPro" id="IPR045160">
    <property type="entry name" value="ATG16"/>
</dbReference>
<dbReference type="Proteomes" id="UP000027361">
    <property type="component" value="Unassembled WGS sequence"/>
</dbReference>
<feature type="region of interest" description="Disordered" evidence="3">
    <location>
        <begin position="241"/>
        <end position="280"/>
    </location>
</feature>
<dbReference type="OrthoDB" id="8949486at2759"/>
<dbReference type="EMBL" id="JMSN01000025">
    <property type="protein sequence ID" value="KDN48461.1"/>
    <property type="molecule type" value="Genomic_DNA"/>
</dbReference>
<dbReference type="InterPro" id="IPR013923">
    <property type="entry name" value="Autophagy-rel_prot_16_dom"/>
</dbReference>
<accession>A0A066W418</accession>
<evidence type="ECO:0000256" key="2">
    <source>
        <dbReference type="SAM" id="Coils"/>
    </source>
</evidence>
<dbReference type="AlphaFoldDB" id="A0A066W418"/>
<comment type="similarity">
    <text evidence="1">Belongs to the ATG16 family.</text>
</comment>
<proteinExistence type="inferred from homology"/>
<name>A0A066W418_TILAU</name>
<dbReference type="GO" id="GO:0000421">
    <property type="term" value="C:autophagosome membrane"/>
    <property type="evidence" value="ECO:0007669"/>
    <property type="project" value="TreeGrafter"/>
</dbReference>
<protein>
    <submittedName>
        <fullName evidence="5">ATG16-domain-containing protein</fullName>
    </submittedName>
</protein>
<dbReference type="InParanoid" id="A0A066W418"/>
<keyword evidence="2" id="KW-0175">Coiled coil</keyword>